<dbReference type="RefSeq" id="WP_188156726.1">
    <property type="nucleotide sequence ID" value="NZ_CP061280.1"/>
</dbReference>
<dbReference type="SUPFAM" id="SSF57997">
    <property type="entry name" value="Tropomyosin"/>
    <property type="match status" value="1"/>
</dbReference>
<dbReference type="Gene3D" id="1.10.287.1490">
    <property type="match status" value="1"/>
</dbReference>
<dbReference type="PANTHER" id="PTHR30563:SF0">
    <property type="entry name" value="DNA RECOMBINATION PROTEIN RMUC"/>
    <property type="match status" value="1"/>
</dbReference>
<dbReference type="PANTHER" id="PTHR30563">
    <property type="entry name" value="DNA RECOMBINATION PROTEIN RMUC"/>
    <property type="match status" value="1"/>
</dbReference>
<comment type="function">
    <text evidence="1">Involved in DNA recombination.</text>
</comment>
<dbReference type="AlphaFoldDB" id="A0A7H1C2C2"/>
<keyword evidence="3 5" id="KW-0175">Coiled coil</keyword>
<protein>
    <submittedName>
        <fullName evidence="7">DNA recombination protein RmuC</fullName>
    </submittedName>
</protein>
<dbReference type="InterPro" id="IPR003798">
    <property type="entry name" value="DNA_recombination_RmuC"/>
</dbReference>
<organism evidence="7 8">
    <name type="scientific">Mannheimia bovis</name>
    <dbReference type="NCBI Taxonomy" id="2770636"/>
    <lineage>
        <taxon>Bacteria</taxon>
        <taxon>Pseudomonadati</taxon>
        <taxon>Pseudomonadota</taxon>
        <taxon>Gammaproteobacteria</taxon>
        <taxon>Pasteurellales</taxon>
        <taxon>Pasteurellaceae</taxon>
        <taxon>Mannheimia</taxon>
    </lineage>
</organism>
<keyword evidence="6" id="KW-1133">Transmembrane helix</keyword>
<dbReference type="Pfam" id="PF02646">
    <property type="entry name" value="RmuC"/>
    <property type="match status" value="1"/>
</dbReference>
<dbReference type="KEGG" id="mbos:ICJ55_10350"/>
<comment type="similarity">
    <text evidence="2">Belongs to the RmuC family.</text>
</comment>
<evidence type="ECO:0000256" key="2">
    <source>
        <dbReference type="ARBA" id="ARBA00009840"/>
    </source>
</evidence>
<keyword evidence="6" id="KW-0472">Membrane</keyword>
<evidence type="ECO:0000256" key="5">
    <source>
        <dbReference type="SAM" id="Coils"/>
    </source>
</evidence>
<keyword evidence="8" id="KW-1185">Reference proteome</keyword>
<evidence type="ECO:0000256" key="6">
    <source>
        <dbReference type="SAM" id="Phobius"/>
    </source>
</evidence>
<feature type="transmembrane region" description="Helical" evidence="6">
    <location>
        <begin position="12"/>
        <end position="29"/>
    </location>
</feature>
<name>A0A7H1C2C2_9PAST</name>
<feature type="coiled-coil region" evidence="5">
    <location>
        <begin position="44"/>
        <end position="190"/>
    </location>
</feature>
<dbReference type="GO" id="GO:0006310">
    <property type="term" value="P:DNA recombination"/>
    <property type="evidence" value="ECO:0007669"/>
    <property type="project" value="UniProtKB-KW"/>
</dbReference>
<sequence length="539" mass="62018">MNASFNIDEIWLYVALAVCVLIGIYLFFLQSRYQRDAFELSQDLNKITEDFNQISQKYEHLSQEKNQLEQWAVQQQTKYESVCERLTERDSQLQRFQQKIELAEQQENQLERYINELKERIGSAQAKAESLEEQLQFSQSSLSHKESENQSLFSRLNEVQNELTELRTTLNEKQANFEQQQRNFVEVKQQLNMEFQHLAQQILEEKSKRFSETNQSSLEALLKPFKEQIEGFQKRVNEVHSESLKGSANLEAEIKRVLQIGVSMSEEAQNLATALKGNNKIAGNWGEVQLESALQSAGLLAGEHYQAQESFRDEEGRRFAPDFVVHLPDQKHLIIDSKVSLVAYDQAVRSEENFAIAQALDEHCRSLRSHIEGLSKKNYSALLGVKSPDFVLMFVPIEPAYIEAMKHDPQLFNFGYERNVILVSYTTLMPILRTVANLWRIERGNTEAREISEKAGEIYNQVCVVADRLAKLGNTLNTANNQYNQTVTSLVGRQGLIGKVERFQHLSSKASQIMPQVELLENEADTIKLEMVSRELLEE</sequence>
<evidence type="ECO:0000313" key="7">
    <source>
        <dbReference type="EMBL" id="QNS15127.1"/>
    </source>
</evidence>
<keyword evidence="6" id="KW-0812">Transmembrane</keyword>
<keyword evidence="4" id="KW-0233">DNA recombination</keyword>
<evidence type="ECO:0000256" key="4">
    <source>
        <dbReference type="ARBA" id="ARBA00023172"/>
    </source>
</evidence>
<reference evidence="7 8" key="1">
    <citation type="submission" date="2020-09" db="EMBL/GenBank/DDBJ databases">
        <title>Mannheimia bovis sp.nov., isolated from a cow.</title>
        <authorList>
            <person name="Li F."/>
        </authorList>
    </citation>
    <scope>NUCLEOTIDE SEQUENCE [LARGE SCALE GENOMIC DNA]</scope>
    <source>
        <strain evidence="7 8">ZY190616</strain>
    </source>
</reference>
<dbReference type="EMBL" id="CP061280">
    <property type="protein sequence ID" value="QNS15127.1"/>
    <property type="molecule type" value="Genomic_DNA"/>
</dbReference>
<accession>A0A7H1C2C2</accession>
<gene>
    <name evidence="7" type="primary">rmuC</name>
    <name evidence="7" type="ORF">ICJ55_10350</name>
</gene>
<dbReference type="Proteomes" id="UP000576260">
    <property type="component" value="Chromosome"/>
</dbReference>
<evidence type="ECO:0000256" key="3">
    <source>
        <dbReference type="ARBA" id="ARBA00023054"/>
    </source>
</evidence>
<evidence type="ECO:0000313" key="8">
    <source>
        <dbReference type="Proteomes" id="UP000576260"/>
    </source>
</evidence>
<evidence type="ECO:0000256" key="1">
    <source>
        <dbReference type="ARBA" id="ARBA00003416"/>
    </source>
</evidence>
<proteinExistence type="inferred from homology"/>